<dbReference type="Gene3D" id="2.100.10.30">
    <property type="entry name" value="Jacalin-like lectin domain"/>
    <property type="match status" value="1"/>
</dbReference>
<keyword evidence="6" id="KW-0472">Membrane</keyword>
<keyword evidence="3" id="KW-0812">Transmembrane</keyword>
<accession>A0A9W4SFD7</accession>
<comment type="subcellular location">
    <subcellularLocation>
        <location evidence="1">Cell membrane</location>
    </subcellularLocation>
    <subcellularLocation>
        <location evidence="9">Endomembrane system</location>
        <topology evidence="9">Single-pass membrane protein</topology>
    </subcellularLocation>
</comment>
<keyword evidence="10" id="KW-0175">Coiled coil</keyword>
<evidence type="ECO:0000313" key="13">
    <source>
        <dbReference type="Proteomes" id="UP001153678"/>
    </source>
</evidence>
<evidence type="ECO:0000313" key="12">
    <source>
        <dbReference type="EMBL" id="CAI2167054.1"/>
    </source>
</evidence>
<protein>
    <submittedName>
        <fullName evidence="12">15869_t:CDS:1</fullName>
    </submittedName>
</protein>
<dbReference type="InterPro" id="IPR001229">
    <property type="entry name" value="Jacalin-like_lectin_dom"/>
</dbReference>
<dbReference type="Proteomes" id="UP001153678">
    <property type="component" value="Unassembled WGS sequence"/>
</dbReference>
<feature type="domain" description="Jacalin-type lectin" evidence="11">
    <location>
        <begin position="1"/>
        <end position="118"/>
    </location>
</feature>
<evidence type="ECO:0000256" key="5">
    <source>
        <dbReference type="ARBA" id="ARBA00022989"/>
    </source>
</evidence>
<dbReference type="PROSITE" id="PS51752">
    <property type="entry name" value="JACALIN_LECTIN"/>
    <property type="match status" value="1"/>
</dbReference>
<dbReference type="PANTHER" id="PTHR48052:SF8">
    <property type="entry name" value="LRR RECEPTOR-LIKE SERINE_THREONINE-PROTEIN KINASE FLS2"/>
    <property type="match status" value="1"/>
</dbReference>
<feature type="coiled-coil region" evidence="10">
    <location>
        <begin position="691"/>
        <end position="741"/>
    </location>
</feature>
<evidence type="ECO:0000256" key="4">
    <source>
        <dbReference type="ARBA" id="ARBA00022729"/>
    </source>
</evidence>
<proteinExistence type="predicted"/>
<evidence type="ECO:0000256" key="9">
    <source>
        <dbReference type="ARBA" id="ARBA00037847"/>
    </source>
</evidence>
<evidence type="ECO:0000256" key="2">
    <source>
        <dbReference type="ARBA" id="ARBA00022475"/>
    </source>
</evidence>
<dbReference type="OrthoDB" id="2157530at2759"/>
<gene>
    <name evidence="12" type="ORF">FWILDA_LOCUS2881</name>
</gene>
<dbReference type="InterPro" id="IPR001611">
    <property type="entry name" value="Leu-rich_rpt"/>
</dbReference>
<evidence type="ECO:0000256" key="6">
    <source>
        <dbReference type="ARBA" id="ARBA00023136"/>
    </source>
</evidence>
<dbReference type="GO" id="GO:0005886">
    <property type="term" value="C:plasma membrane"/>
    <property type="evidence" value="ECO:0007669"/>
    <property type="project" value="UniProtKB-SubCell"/>
</dbReference>
<dbReference type="AlphaFoldDB" id="A0A9W4SFD7"/>
<evidence type="ECO:0000256" key="3">
    <source>
        <dbReference type="ARBA" id="ARBA00022692"/>
    </source>
</evidence>
<keyword evidence="4" id="KW-0732">Signal</keyword>
<evidence type="ECO:0000256" key="7">
    <source>
        <dbReference type="ARBA" id="ARBA00023170"/>
    </source>
</evidence>
<dbReference type="SUPFAM" id="SSF52075">
    <property type="entry name" value="Outer arm dynein light chain 1"/>
    <property type="match status" value="1"/>
</dbReference>
<evidence type="ECO:0000259" key="11">
    <source>
        <dbReference type="PROSITE" id="PS51752"/>
    </source>
</evidence>
<feature type="non-terminal residue" evidence="12">
    <location>
        <position position="911"/>
    </location>
</feature>
<keyword evidence="2" id="KW-1003">Cell membrane</keyword>
<reference evidence="12" key="1">
    <citation type="submission" date="2022-08" db="EMBL/GenBank/DDBJ databases">
        <authorList>
            <person name="Kallberg Y."/>
            <person name="Tangrot J."/>
            <person name="Rosling A."/>
        </authorList>
    </citation>
    <scope>NUCLEOTIDE SEQUENCE</scope>
    <source>
        <strain evidence="12">Wild A</strain>
    </source>
</reference>
<evidence type="ECO:0000256" key="8">
    <source>
        <dbReference type="ARBA" id="ARBA00023180"/>
    </source>
</evidence>
<dbReference type="Pfam" id="PF01419">
    <property type="entry name" value="Jacalin"/>
    <property type="match status" value="1"/>
</dbReference>
<dbReference type="SUPFAM" id="SSF52058">
    <property type="entry name" value="L domain-like"/>
    <property type="match status" value="1"/>
</dbReference>
<organism evidence="12 13">
    <name type="scientific">Funneliformis geosporum</name>
    <dbReference type="NCBI Taxonomy" id="1117311"/>
    <lineage>
        <taxon>Eukaryota</taxon>
        <taxon>Fungi</taxon>
        <taxon>Fungi incertae sedis</taxon>
        <taxon>Mucoromycota</taxon>
        <taxon>Glomeromycotina</taxon>
        <taxon>Glomeromycetes</taxon>
        <taxon>Glomerales</taxon>
        <taxon>Glomeraceae</taxon>
        <taxon>Funneliformis</taxon>
    </lineage>
</organism>
<evidence type="ECO:0000256" key="1">
    <source>
        <dbReference type="ARBA" id="ARBA00004236"/>
    </source>
</evidence>
<dbReference type="Gene3D" id="3.80.10.10">
    <property type="entry name" value="Ribonuclease Inhibitor"/>
    <property type="match status" value="2"/>
</dbReference>
<dbReference type="PROSITE" id="PS51450">
    <property type="entry name" value="LRR"/>
    <property type="match status" value="1"/>
</dbReference>
<dbReference type="GO" id="GO:0012505">
    <property type="term" value="C:endomembrane system"/>
    <property type="evidence" value="ECO:0007669"/>
    <property type="project" value="UniProtKB-SubCell"/>
</dbReference>
<keyword evidence="13" id="KW-1185">Reference proteome</keyword>
<dbReference type="SUPFAM" id="SSF51101">
    <property type="entry name" value="Mannose-binding lectins"/>
    <property type="match status" value="1"/>
</dbReference>
<dbReference type="InterPro" id="IPR032675">
    <property type="entry name" value="LRR_dom_sf"/>
</dbReference>
<dbReference type="InterPro" id="IPR036404">
    <property type="entry name" value="Jacalin-like_lectin_dom_sf"/>
</dbReference>
<keyword evidence="8" id="KW-0325">Glycoprotein</keyword>
<sequence length="911" mass="103124">AGDAVDGIQFTYLVKNGEDLREINGTRCGGTGGTRHTIELKKGEYLTNIEVQYGENNYYIGGLRLDTYNAQTGKRETYTYGRTGDKKSQLSVKNEVYAACLFGRSGSCVDAIGIQRSLQNQPQLLYLEQDKMVEFINISNQNLAGELNLSDFINLEKLNCSNNRLTSLNLSRQKKLKELNLRRNNFTSLDLKEIECQGEIKKELALYGNNLLVWQETHPELVKKVGKKPIINAYENAFLETFTTAPEYLEEELNKVQENITNYNLSNLGYDNFALQDYRPLRTDWEKDSRSYGQDYETDLTKLGRKALNKQGEEVKKQKQYYNNSIATLIAIDAEIGKVDKKNQFDGWKSLSSVLGSYGAQRDQAVNLGLIQALEAVKHRRQTVPIDGIYSILGLLPYSKEVEVSYSKSSEQALLDIMKVAKFNGFQKIEANSESLEVTARGIKLIGEKDNWDRYTRIIPNSDLIKSDKKFNIYIPYSYLPIKVEKNGDDTKKENSIFIDMEYPKGSGKCLGVFDHENKGKVRGGIIELELSQKELSGFLSLVGFTSLQKLNCSHNKITNFDLSSCDQILEFNCSSQINSQLEELDLSNCLELTKLNCSKNKLIELNLSNCSQLIEIDCYDNELFEAFNPKNLVSLSLSNNNLKEQSLTALDKFTNLEELYLGTDIKSNIKKGNYNHFVGSLEPLKNCVELRKLQIEGTDLEKGIDNLQGESLVKYLVKKIAKLEDRVQQTEETVSELKKQIKNGAEGGIEIERQTEERRTYREKISINVSSGSGLPTRQATKTFGKIGKGMDSVEEGCREAIGKFNLCNVAKVVKECLLSREKNNQGSYQTQIIASPLSSPKLKKSMSISQKLLMKMEIFDVLLEMDFGKLSANENERANILLKSHFHGELAKKYLKEYKEKTAKEFSNN</sequence>
<dbReference type="EMBL" id="CAMKVN010000356">
    <property type="protein sequence ID" value="CAI2167054.1"/>
    <property type="molecule type" value="Genomic_DNA"/>
</dbReference>
<keyword evidence="7" id="KW-0675">Receptor</keyword>
<comment type="caution">
    <text evidence="12">The sequence shown here is derived from an EMBL/GenBank/DDBJ whole genome shotgun (WGS) entry which is preliminary data.</text>
</comment>
<name>A0A9W4SFD7_9GLOM</name>
<keyword evidence="5" id="KW-1133">Transmembrane helix</keyword>
<dbReference type="PANTHER" id="PTHR48052">
    <property type="entry name" value="UNNAMED PRODUCT"/>
    <property type="match status" value="1"/>
</dbReference>
<evidence type="ECO:0000256" key="10">
    <source>
        <dbReference type="SAM" id="Coils"/>
    </source>
</evidence>